<dbReference type="Proteomes" id="UP000266673">
    <property type="component" value="Unassembled WGS sequence"/>
</dbReference>
<dbReference type="GO" id="GO:0005665">
    <property type="term" value="C:RNA polymerase II, core complex"/>
    <property type="evidence" value="ECO:0007669"/>
    <property type="project" value="InterPro"/>
</dbReference>
<dbReference type="InterPro" id="IPR037685">
    <property type="entry name" value="RBP11"/>
</dbReference>
<accession>A0A397UZF0</accession>
<dbReference type="SUPFAM" id="SSF55257">
    <property type="entry name" value="RBP11-like subunits of RNA polymerase"/>
    <property type="match status" value="1"/>
</dbReference>
<sequence>MNAPDRFDLFYLPPGAKKMTITPDPKVENGATFDILREDHTMGNLIRLRTTIFAGYKVPHPLEHNVILKVQTTNDTKPDMMAAKALNDLITEVGYLKQKF</sequence>
<evidence type="ECO:0000256" key="5">
    <source>
        <dbReference type="ARBA" id="ARBA00025751"/>
    </source>
</evidence>
<keyword evidence="2 7" id="KW-0240">DNA-directed RNA polymerase</keyword>
<protein>
    <submittedName>
        <fullName evidence="7">DNA-directed RNA polymerase II subunit RPB11-b1-like protein</fullName>
    </submittedName>
</protein>
<dbReference type="STRING" id="44941.A0A397UZF0"/>
<dbReference type="EMBL" id="QKWP01000780">
    <property type="protein sequence ID" value="RIB14981.1"/>
    <property type="molecule type" value="Genomic_DNA"/>
</dbReference>
<dbReference type="OrthoDB" id="10248581at2759"/>
<dbReference type="GO" id="GO:0006366">
    <property type="term" value="P:transcription by RNA polymerase II"/>
    <property type="evidence" value="ECO:0007669"/>
    <property type="project" value="InterPro"/>
</dbReference>
<comment type="similarity">
    <text evidence="5">Belongs to the archaeal Rpo11/eukaryotic RPB11/RPC19 RNA polymerase subunit family.</text>
</comment>
<gene>
    <name evidence="7" type="ORF">C2G38_1901103</name>
</gene>
<proteinExistence type="inferred from homology"/>
<dbReference type="GO" id="GO:0003899">
    <property type="term" value="F:DNA-directed RNA polymerase activity"/>
    <property type="evidence" value="ECO:0007669"/>
    <property type="project" value="InterPro"/>
</dbReference>
<keyword evidence="3" id="KW-0804">Transcription</keyword>
<evidence type="ECO:0000256" key="1">
    <source>
        <dbReference type="ARBA" id="ARBA00004123"/>
    </source>
</evidence>
<keyword evidence="4" id="KW-0539">Nucleus</keyword>
<evidence type="ECO:0000256" key="3">
    <source>
        <dbReference type="ARBA" id="ARBA00023163"/>
    </source>
</evidence>
<name>A0A397UZF0_9GLOM</name>
<dbReference type="CDD" id="cd06926">
    <property type="entry name" value="RNAP_II_RPB11"/>
    <property type="match status" value="1"/>
</dbReference>
<evidence type="ECO:0000313" key="8">
    <source>
        <dbReference type="Proteomes" id="UP000266673"/>
    </source>
</evidence>
<dbReference type="InterPro" id="IPR009025">
    <property type="entry name" value="RBP11-like_dimer"/>
</dbReference>
<dbReference type="GO" id="GO:0046983">
    <property type="term" value="F:protein dimerization activity"/>
    <property type="evidence" value="ECO:0007669"/>
    <property type="project" value="InterPro"/>
</dbReference>
<reference evidence="7 8" key="1">
    <citation type="submission" date="2018-06" db="EMBL/GenBank/DDBJ databases">
        <title>Comparative genomics reveals the genomic features of Rhizophagus irregularis, R. cerebriforme, R. diaphanum and Gigaspora rosea, and their symbiotic lifestyle signature.</title>
        <authorList>
            <person name="Morin E."/>
            <person name="San Clemente H."/>
            <person name="Chen E.C.H."/>
            <person name="De La Providencia I."/>
            <person name="Hainaut M."/>
            <person name="Kuo A."/>
            <person name="Kohler A."/>
            <person name="Murat C."/>
            <person name="Tang N."/>
            <person name="Roy S."/>
            <person name="Loubradou J."/>
            <person name="Henrissat B."/>
            <person name="Grigoriev I.V."/>
            <person name="Corradi N."/>
            <person name="Roux C."/>
            <person name="Martin F.M."/>
        </authorList>
    </citation>
    <scope>NUCLEOTIDE SEQUENCE [LARGE SCALE GENOMIC DNA]</scope>
    <source>
        <strain evidence="7 8">DAOM 194757</strain>
    </source>
</reference>
<evidence type="ECO:0000313" key="7">
    <source>
        <dbReference type="EMBL" id="RIB14981.1"/>
    </source>
</evidence>
<keyword evidence="8" id="KW-1185">Reference proteome</keyword>
<dbReference type="Pfam" id="PF13656">
    <property type="entry name" value="RNA_pol_L_2"/>
    <property type="match status" value="1"/>
</dbReference>
<dbReference type="Gene3D" id="3.30.1360.10">
    <property type="entry name" value="RNA polymerase, RBP11-like subunit"/>
    <property type="match status" value="1"/>
</dbReference>
<evidence type="ECO:0000256" key="2">
    <source>
        <dbReference type="ARBA" id="ARBA00022478"/>
    </source>
</evidence>
<feature type="domain" description="DNA-directed RNA polymerase RBP11-like dimerisation" evidence="6">
    <location>
        <begin position="31"/>
        <end position="98"/>
    </location>
</feature>
<organism evidence="7 8">
    <name type="scientific">Gigaspora rosea</name>
    <dbReference type="NCBI Taxonomy" id="44941"/>
    <lineage>
        <taxon>Eukaryota</taxon>
        <taxon>Fungi</taxon>
        <taxon>Fungi incertae sedis</taxon>
        <taxon>Mucoromycota</taxon>
        <taxon>Glomeromycotina</taxon>
        <taxon>Glomeromycetes</taxon>
        <taxon>Diversisporales</taxon>
        <taxon>Gigasporaceae</taxon>
        <taxon>Gigaspora</taxon>
    </lineage>
</organism>
<dbReference type="InterPro" id="IPR036603">
    <property type="entry name" value="RBP11-like"/>
</dbReference>
<dbReference type="PANTHER" id="PTHR13946">
    <property type="entry name" value="DNA-DIRECTED RNA POLYMERASE I,II,III"/>
    <property type="match status" value="1"/>
</dbReference>
<comment type="subcellular location">
    <subcellularLocation>
        <location evidence="1">Nucleus</location>
    </subcellularLocation>
</comment>
<dbReference type="AlphaFoldDB" id="A0A397UZF0"/>
<evidence type="ECO:0000256" key="4">
    <source>
        <dbReference type="ARBA" id="ARBA00023242"/>
    </source>
</evidence>
<feature type="non-terminal residue" evidence="7">
    <location>
        <position position="100"/>
    </location>
</feature>
<evidence type="ECO:0000259" key="6">
    <source>
        <dbReference type="Pfam" id="PF13656"/>
    </source>
</evidence>
<comment type="caution">
    <text evidence="7">The sequence shown here is derived from an EMBL/GenBank/DDBJ whole genome shotgun (WGS) entry which is preliminary data.</text>
</comment>
<dbReference type="PANTHER" id="PTHR13946:SF16">
    <property type="entry name" value="DNA-DIRECTED RNA POLYMERASE II SUBUNIT RPB11"/>
    <property type="match status" value="1"/>
</dbReference>